<keyword evidence="5" id="KW-1185">Reference proteome</keyword>
<feature type="compositionally biased region" description="Basic and acidic residues" evidence="1">
    <location>
        <begin position="592"/>
        <end position="605"/>
    </location>
</feature>
<protein>
    <submittedName>
        <fullName evidence="4">Uncharacterized protein</fullName>
    </submittedName>
</protein>
<dbReference type="AlphaFoldDB" id="A0AAD2JGW1"/>
<feature type="region of interest" description="Disordered" evidence="1">
    <location>
        <begin position="306"/>
        <end position="421"/>
    </location>
</feature>
<proteinExistence type="predicted"/>
<feature type="compositionally biased region" description="Basic and acidic residues" evidence="1">
    <location>
        <begin position="318"/>
        <end position="327"/>
    </location>
</feature>
<evidence type="ECO:0000313" key="5">
    <source>
        <dbReference type="Proteomes" id="UP001295423"/>
    </source>
</evidence>
<evidence type="ECO:0000313" key="4">
    <source>
        <dbReference type="EMBL" id="CAJ1949255.1"/>
    </source>
</evidence>
<evidence type="ECO:0000256" key="1">
    <source>
        <dbReference type="SAM" id="MobiDB-lite"/>
    </source>
</evidence>
<feature type="signal peptide" evidence="3">
    <location>
        <begin position="1"/>
        <end position="25"/>
    </location>
</feature>
<dbReference type="EMBL" id="CAKOGP040001758">
    <property type="protein sequence ID" value="CAJ1949255.1"/>
    <property type="molecule type" value="Genomic_DNA"/>
</dbReference>
<feature type="compositionally biased region" description="Basic and acidic residues" evidence="1">
    <location>
        <begin position="464"/>
        <end position="482"/>
    </location>
</feature>
<keyword evidence="2" id="KW-0472">Membrane</keyword>
<keyword evidence="2" id="KW-0812">Transmembrane</keyword>
<feature type="compositionally biased region" description="Polar residues" evidence="1">
    <location>
        <begin position="483"/>
        <end position="510"/>
    </location>
</feature>
<feature type="compositionally biased region" description="Basic residues" evidence="1">
    <location>
        <begin position="436"/>
        <end position="446"/>
    </location>
</feature>
<evidence type="ECO:0000256" key="3">
    <source>
        <dbReference type="SAM" id="SignalP"/>
    </source>
</evidence>
<evidence type="ECO:0000256" key="2">
    <source>
        <dbReference type="SAM" id="Phobius"/>
    </source>
</evidence>
<name>A0AAD2JGW1_9STRA</name>
<feature type="compositionally biased region" description="Polar residues" evidence="1">
    <location>
        <begin position="197"/>
        <end position="212"/>
    </location>
</feature>
<feature type="compositionally biased region" description="Low complexity" evidence="1">
    <location>
        <begin position="174"/>
        <end position="196"/>
    </location>
</feature>
<gene>
    <name evidence="4" type="ORF">CYCCA115_LOCUS12002</name>
</gene>
<feature type="region of interest" description="Disordered" evidence="1">
    <location>
        <begin position="174"/>
        <end position="212"/>
    </location>
</feature>
<sequence>MTLSSFLASTLVFLLCVDNVHHVHGLPAEVHPRQLESDTVLAEAFLCDADFNKISSDNVVNKGDLIRICVKTHVRAKVQGISIAKVIDFFLVREFEDAGDMEQILLQGGVVANANDELTCQPGSELCVLESAPMDAFFGRDGTVSAIGSVLLQYDDNDVGTSIPTVTVTTAPTIAPTSLTPPLAPTSAPTTTTSTPQNETETLVPTSTNETETAVTPAQFGNRQLLLDSRVIVETSFTVVTAGSGTGFLSDFREHWDSSPTSIKVLYVFAFLFCFMILFGLGLGLLLWAGFCGNTTELRERLNPLLSREQNNAAPGKETNRDDHTMDESVGAFSPAFARNKEPDHYDDEPETIPKQIGFKRPFASSGGPDMEAPGTDDVAAPGRKPRRPRNSAANKTSRERNSAYKARMARNNYRQTANPNRDLAASFLNNFPRRKVASVRSKTPRSIHERNRPSVGSSNVVDDMPREKTASGIRWLRERDQLQQSTHSTNTTGSRRSVNQQKLQGSSHVSGLAPRRGGIALHGNPIPKSSQRPIPMPSQRPIPKSSQRPTYPKPLMEPIPDIPENFPSTDNDESSRRVHFDVESSPDMNGDDIRHGKDNPRPID</sequence>
<feature type="transmembrane region" description="Helical" evidence="2">
    <location>
        <begin position="265"/>
        <end position="291"/>
    </location>
</feature>
<keyword evidence="2" id="KW-1133">Transmembrane helix</keyword>
<reference evidence="4" key="1">
    <citation type="submission" date="2023-08" db="EMBL/GenBank/DDBJ databases">
        <authorList>
            <person name="Audoor S."/>
            <person name="Bilcke G."/>
        </authorList>
    </citation>
    <scope>NUCLEOTIDE SEQUENCE</scope>
</reference>
<dbReference type="Proteomes" id="UP001295423">
    <property type="component" value="Unassembled WGS sequence"/>
</dbReference>
<feature type="compositionally biased region" description="Basic and acidic residues" evidence="1">
    <location>
        <begin position="574"/>
        <end position="583"/>
    </location>
</feature>
<feature type="region of interest" description="Disordered" evidence="1">
    <location>
        <begin position="436"/>
        <end position="605"/>
    </location>
</feature>
<feature type="compositionally biased region" description="Pro residues" evidence="1">
    <location>
        <begin position="552"/>
        <end position="562"/>
    </location>
</feature>
<comment type="caution">
    <text evidence="4">The sequence shown here is derived from an EMBL/GenBank/DDBJ whole genome shotgun (WGS) entry which is preliminary data.</text>
</comment>
<accession>A0AAD2JGW1</accession>
<organism evidence="4 5">
    <name type="scientific">Cylindrotheca closterium</name>
    <dbReference type="NCBI Taxonomy" id="2856"/>
    <lineage>
        <taxon>Eukaryota</taxon>
        <taxon>Sar</taxon>
        <taxon>Stramenopiles</taxon>
        <taxon>Ochrophyta</taxon>
        <taxon>Bacillariophyta</taxon>
        <taxon>Bacillariophyceae</taxon>
        <taxon>Bacillariophycidae</taxon>
        <taxon>Bacillariales</taxon>
        <taxon>Bacillariaceae</taxon>
        <taxon>Cylindrotheca</taxon>
    </lineage>
</organism>
<keyword evidence="3" id="KW-0732">Signal</keyword>
<feature type="chain" id="PRO_5042042427" evidence="3">
    <location>
        <begin position="26"/>
        <end position="605"/>
    </location>
</feature>